<dbReference type="InterPro" id="IPR010819">
    <property type="entry name" value="AGE/CE"/>
</dbReference>
<dbReference type="GO" id="GO:0005975">
    <property type="term" value="P:carbohydrate metabolic process"/>
    <property type="evidence" value="ECO:0007669"/>
    <property type="project" value="InterPro"/>
</dbReference>
<evidence type="ECO:0000256" key="2">
    <source>
        <dbReference type="ARBA" id="ARBA00023235"/>
    </source>
</evidence>
<dbReference type="Pfam" id="PF07221">
    <property type="entry name" value="GlcNAc_2-epim"/>
    <property type="match status" value="1"/>
</dbReference>
<dbReference type="Gene3D" id="1.50.10.10">
    <property type="match status" value="1"/>
</dbReference>
<dbReference type="Proteomes" id="UP000226525">
    <property type="component" value="Unassembled WGS sequence"/>
</dbReference>
<evidence type="ECO:0000313" key="4">
    <source>
        <dbReference type="Proteomes" id="UP000226525"/>
    </source>
</evidence>
<keyword evidence="2" id="KW-0413">Isomerase</keyword>
<evidence type="ECO:0000313" key="3">
    <source>
        <dbReference type="EMBL" id="MAH64183.1"/>
    </source>
</evidence>
<protein>
    <recommendedName>
        <fullName evidence="5">N-acylglucosamine 2-epimerase</fullName>
    </recommendedName>
</protein>
<reference evidence="4" key="1">
    <citation type="submission" date="2017-09" db="EMBL/GenBank/DDBJ databases">
        <title>The Reconstruction of 2,631 Draft Metagenome-Assembled Genomes from the Global Oceans.</title>
        <authorList>
            <person name="Tully B.J."/>
            <person name="Graham E.D."/>
            <person name="Heidelberg J.F."/>
        </authorList>
    </citation>
    <scope>NUCLEOTIDE SEQUENCE [LARGE SCALE GENOMIC DNA]</scope>
</reference>
<accession>A0A2D6YLV8</accession>
<dbReference type="PANTHER" id="PTHR15108">
    <property type="entry name" value="N-ACYLGLUCOSAMINE-2-EPIMERASE"/>
    <property type="match status" value="1"/>
</dbReference>
<name>A0A2D6YLV8_9DELT</name>
<dbReference type="EMBL" id="NZEX01000141">
    <property type="protein sequence ID" value="MAH64183.1"/>
    <property type="molecule type" value="Genomic_DNA"/>
</dbReference>
<dbReference type="GO" id="GO:0016853">
    <property type="term" value="F:isomerase activity"/>
    <property type="evidence" value="ECO:0007669"/>
    <property type="project" value="UniProtKB-KW"/>
</dbReference>
<gene>
    <name evidence="3" type="ORF">CMN54_12220</name>
</gene>
<dbReference type="SUPFAM" id="SSF48208">
    <property type="entry name" value="Six-hairpin glycosidases"/>
    <property type="match status" value="1"/>
</dbReference>
<comment type="caution">
    <text evidence="3">The sequence shown here is derived from an EMBL/GenBank/DDBJ whole genome shotgun (WGS) entry which is preliminary data.</text>
</comment>
<evidence type="ECO:0000256" key="1">
    <source>
        <dbReference type="ARBA" id="ARBA00008558"/>
    </source>
</evidence>
<comment type="similarity">
    <text evidence="1">Belongs to the N-acylglucosamine 2-epimerase family.</text>
</comment>
<proteinExistence type="inferred from homology"/>
<dbReference type="InterPro" id="IPR012341">
    <property type="entry name" value="6hp_glycosidase-like_sf"/>
</dbReference>
<sequence length="415" mass="48131">MRLTTGIRLSWPELRKFLHQHLTEHVLPFWFPKLIDQRYGGLNNCVQDDGTILSTEKYLWSQGRALWVLSKLFNDIDQNPKWLEIADPIANLLTDYGRTTEREWYFSLNADGTPAKEPQSIYVDGFCIYGLTEYAKATGHSKSLDVALEAYAQASPKLDDHCLVRTMPHPIPTGYQAHGPLMLFAHVFHELGILSDREDIKLRSLELAERILSQHLNPQSGLLHEFVVLGGQKDISDIGQTSIPGHVVESMWFLEEIYRYHCKPEKIILLLETIRLHLELGWDDQFGGLFLATHLREGRPKWHNPHGKIWWPHTESLQALLMAYAHTLESWAEDWYWKIHDYSFTHFPNWDSGDWFHNLDREGKPTNPYLQTLPVKDPFHLPRALIYSIQILDKIGEKNDCTCSSKTLARRQTTC</sequence>
<dbReference type="AlphaFoldDB" id="A0A2D6YLV8"/>
<dbReference type="InterPro" id="IPR008928">
    <property type="entry name" value="6-hairpin_glycosidase_sf"/>
</dbReference>
<organism evidence="3 4">
    <name type="scientific">SAR324 cluster bacterium</name>
    <dbReference type="NCBI Taxonomy" id="2024889"/>
    <lineage>
        <taxon>Bacteria</taxon>
        <taxon>Deltaproteobacteria</taxon>
        <taxon>SAR324 cluster</taxon>
    </lineage>
</organism>
<evidence type="ECO:0008006" key="5">
    <source>
        <dbReference type="Google" id="ProtNLM"/>
    </source>
</evidence>